<keyword evidence="2" id="KW-0812">Transmembrane</keyword>
<organism evidence="4 5">
    <name type="scientific">Novosphingobium beihaiensis</name>
    <dbReference type="NCBI Taxonomy" id="2930389"/>
    <lineage>
        <taxon>Bacteria</taxon>
        <taxon>Pseudomonadati</taxon>
        <taxon>Pseudomonadota</taxon>
        <taxon>Alphaproteobacteria</taxon>
        <taxon>Sphingomonadales</taxon>
        <taxon>Sphingomonadaceae</taxon>
        <taxon>Novosphingobium</taxon>
    </lineage>
</organism>
<dbReference type="InterPro" id="IPR002035">
    <property type="entry name" value="VWF_A"/>
</dbReference>
<accession>A0ABT0BM68</accession>
<evidence type="ECO:0000256" key="1">
    <source>
        <dbReference type="SAM" id="MobiDB-lite"/>
    </source>
</evidence>
<keyword evidence="2" id="KW-1133">Transmembrane helix</keyword>
<dbReference type="Gene3D" id="3.40.50.410">
    <property type="entry name" value="von Willebrand factor, type A domain"/>
    <property type="match status" value="2"/>
</dbReference>
<dbReference type="Proteomes" id="UP001202281">
    <property type="component" value="Unassembled WGS sequence"/>
</dbReference>
<feature type="transmembrane region" description="Helical" evidence="2">
    <location>
        <begin position="20"/>
        <end position="38"/>
    </location>
</feature>
<feature type="region of interest" description="Disordered" evidence="1">
    <location>
        <begin position="281"/>
        <end position="302"/>
    </location>
</feature>
<comment type="caution">
    <text evidence="4">The sequence shown here is derived from an EMBL/GenBank/DDBJ whole genome shotgun (WGS) entry which is preliminary data.</text>
</comment>
<evidence type="ECO:0000259" key="3">
    <source>
        <dbReference type="PROSITE" id="PS50234"/>
    </source>
</evidence>
<feature type="domain" description="VWFA" evidence="3">
    <location>
        <begin position="146"/>
        <end position="205"/>
    </location>
</feature>
<reference evidence="4 5" key="1">
    <citation type="submission" date="2022-04" db="EMBL/GenBank/DDBJ databases">
        <title>Identification of a novel bacterium isolated from mangrove sediments.</title>
        <authorList>
            <person name="Pan X."/>
        </authorList>
    </citation>
    <scope>NUCLEOTIDE SEQUENCE [LARGE SCALE GENOMIC DNA]</scope>
    <source>
        <strain evidence="4 5">B2638</strain>
    </source>
</reference>
<dbReference type="SUPFAM" id="SSF53300">
    <property type="entry name" value="vWA-like"/>
    <property type="match status" value="1"/>
</dbReference>
<dbReference type="EMBL" id="JALHLG010000005">
    <property type="protein sequence ID" value="MCJ2185926.1"/>
    <property type="molecule type" value="Genomic_DNA"/>
</dbReference>
<proteinExistence type="predicted"/>
<evidence type="ECO:0000313" key="5">
    <source>
        <dbReference type="Proteomes" id="UP001202281"/>
    </source>
</evidence>
<dbReference type="InterPro" id="IPR036465">
    <property type="entry name" value="vWFA_dom_sf"/>
</dbReference>
<dbReference type="Pfam" id="PF13400">
    <property type="entry name" value="Tad"/>
    <property type="match status" value="1"/>
</dbReference>
<gene>
    <name evidence="4" type="ORF">MTR66_03745</name>
</gene>
<sequence>MQTVKGFLSRLTRDTAGNILPLAAVGVVVAAAIVGSAIDMSQAYRVDNRLQAACDAAVLAGRHAVTTNGFDNTAKTAAENFFATNYSDDVEHTTGTAFVPTSDDNGVTVKGVATTTYSTLVMRLFGYNTIPLSASCTSSMGVGNSDVVLVLDNTGSMDYDLTDGQTRLQALQAAMKNFYTTLSTATSGSNARIRYGFVPYSTTVNVGHLLYDQNPDMIADKHTYSSRKAVYKTVVTDDPTYSNEQTGSSWVDYSGGSGWYWQQSSCEADLPAAGGAYADYGSSSTSDSSTSTNSSGQTVTVETVTQQQRQTAAAQCVSRTGYYYGGSYTYYIIQVKYNTRDKTAVTTTTYGYEAGAGSVFDHFDYMPVEYDTSTYKTFASVTTPTGDAWSGASQPGMVTSTWNGCIHERKTAAESASNFSYSSLFGVSPSDALDIDIDTAPDVNDDDTKWAPMWPQIVYQRSVRTGTDYWGNPTYTETTGIGDSGRRASSPCPVRAQGLKSMSKDAFDDYADSLNATGNTYLDIGMIWGGRLLSPNGIFSSTVNEAPSNGGKVSRHIVFMTDGVMQPNNSINEAWGLEWWDRKVTDDGSSNDTARHTARFLTACSAIKSKGIRIWVIAFTSGLSNDLKTCASDDSSFTASDAGELNKAFQEIAKQVGELRVTS</sequence>
<protein>
    <submittedName>
        <fullName evidence="4">Pilus assembly protein TadG-related protein</fullName>
    </submittedName>
</protein>
<evidence type="ECO:0000256" key="2">
    <source>
        <dbReference type="SAM" id="Phobius"/>
    </source>
</evidence>
<keyword evidence="5" id="KW-1185">Reference proteome</keyword>
<dbReference type="RefSeq" id="WP_243918064.1">
    <property type="nucleotide sequence ID" value="NZ_JALHLG010000005.1"/>
</dbReference>
<evidence type="ECO:0000313" key="4">
    <source>
        <dbReference type="EMBL" id="MCJ2185926.1"/>
    </source>
</evidence>
<keyword evidence="2" id="KW-0472">Membrane</keyword>
<name>A0ABT0BM68_9SPHN</name>
<dbReference type="PROSITE" id="PS50234">
    <property type="entry name" value="VWFA"/>
    <property type="match status" value="1"/>
</dbReference>
<dbReference type="InterPro" id="IPR028087">
    <property type="entry name" value="Tad_N"/>
</dbReference>